<dbReference type="GO" id="GO:0007015">
    <property type="term" value="P:actin filament organization"/>
    <property type="evidence" value="ECO:0007669"/>
    <property type="project" value="EnsemblPlants"/>
</dbReference>
<proteinExistence type="predicted"/>
<reference evidence="3" key="1">
    <citation type="journal article" date="2016" name="Nat. Biotechnol.">
        <title>Sequencing wild and cultivated cassava and related species reveals extensive interspecific hybridization and genetic diversity.</title>
        <authorList>
            <person name="Bredeson J.V."/>
            <person name="Lyons J.B."/>
            <person name="Prochnik S.E."/>
            <person name="Wu G.A."/>
            <person name="Ha C.M."/>
            <person name="Edsinger-Gonzales E."/>
            <person name="Grimwood J."/>
            <person name="Schmutz J."/>
            <person name="Rabbi I.Y."/>
            <person name="Egesi C."/>
            <person name="Nauluvula P."/>
            <person name="Lebot V."/>
            <person name="Ndunguru J."/>
            <person name="Mkamilo G."/>
            <person name="Bart R.S."/>
            <person name="Setter T.L."/>
            <person name="Gleadow R.M."/>
            <person name="Kulakow P."/>
            <person name="Ferguson M.E."/>
            <person name="Rounsley S."/>
            <person name="Rokhsar D.S."/>
        </authorList>
    </citation>
    <scope>NUCLEOTIDE SEQUENCE [LARGE SCALE GENOMIC DNA]</scope>
    <source>
        <strain evidence="3">cv. AM560-2</strain>
    </source>
</reference>
<dbReference type="Gramene" id="Manes.05G162500.1.v8.1">
    <property type="protein sequence ID" value="Manes.05G162500.1.v8.1.CDS"/>
    <property type="gene ID" value="Manes.05G162500.v8.1"/>
</dbReference>
<dbReference type="GO" id="GO:0009903">
    <property type="term" value="P:chloroplast avoidance movement"/>
    <property type="evidence" value="ECO:0007669"/>
    <property type="project" value="EnsemblPlants"/>
</dbReference>
<dbReference type="OrthoDB" id="1717591at2759"/>
<dbReference type="Gene3D" id="1.10.287.110">
    <property type="entry name" value="DnaJ domain"/>
    <property type="match status" value="1"/>
</dbReference>
<dbReference type="InterPro" id="IPR036869">
    <property type="entry name" value="J_dom_sf"/>
</dbReference>
<dbReference type="PANTHER" id="PTHR23172:SF64">
    <property type="entry name" value="J DOMAIN-CONTAINING PROTEIN REQUIRED FOR CHLOROPLAST ACCUMULATION RESPONSE 1"/>
    <property type="match status" value="1"/>
</dbReference>
<evidence type="ECO:0000256" key="1">
    <source>
        <dbReference type="SAM" id="MobiDB-lite"/>
    </source>
</evidence>
<feature type="compositionally biased region" description="Polar residues" evidence="1">
    <location>
        <begin position="1"/>
        <end position="11"/>
    </location>
</feature>
<dbReference type="GO" id="GO:0030276">
    <property type="term" value="F:clathrin binding"/>
    <property type="evidence" value="ECO:0000318"/>
    <property type="project" value="GO_Central"/>
</dbReference>
<dbReference type="GO" id="GO:0005737">
    <property type="term" value="C:cytoplasm"/>
    <property type="evidence" value="ECO:0000318"/>
    <property type="project" value="GO_Central"/>
</dbReference>
<feature type="compositionally biased region" description="Basic and acidic residues" evidence="1">
    <location>
        <begin position="212"/>
        <end position="222"/>
    </location>
</feature>
<dbReference type="FunFam" id="1.10.287.110:FF:000043">
    <property type="entry name" value="J-domain protein required for chloroplast accumulation response 1"/>
    <property type="match status" value="1"/>
</dbReference>
<comment type="caution">
    <text evidence="2">The sequence shown here is derived from an EMBL/GenBank/DDBJ whole genome shotgun (WGS) entry which is preliminary data.</text>
</comment>
<accession>A0A2C9VY85</accession>
<dbReference type="GO" id="GO:0072318">
    <property type="term" value="P:clathrin coat disassembly"/>
    <property type="evidence" value="ECO:0000318"/>
    <property type="project" value="GO_Central"/>
</dbReference>
<protein>
    <recommendedName>
        <fullName evidence="4">J domain-containing protein</fullName>
    </recommendedName>
</protein>
<feature type="region of interest" description="Disordered" evidence="1">
    <location>
        <begin position="196"/>
        <end position="224"/>
    </location>
</feature>
<dbReference type="PANTHER" id="PTHR23172">
    <property type="entry name" value="AUXILIN/CYCLIN G-ASSOCIATED KINASE-RELATED"/>
    <property type="match status" value="1"/>
</dbReference>
<evidence type="ECO:0000313" key="3">
    <source>
        <dbReference type="Proteomes" id="UP000091857"/>
    </source>
</evidence>
<dbReference type="SUPFAM" id="SSF46565">
    <property type="entry name" value="Chaperone J-domain"/>
    <property type="match status" value="1"/>
</dbReference>
<feature type="region of interest" description="Disordered" evidence="1">
    <location>
        <begin position="90"/>
        <end position="110"/>
    </location>
</feature>
<feature type="region of interest" description="Disordered" evidence="1">
    <location>
        <begin position="541"/>
        <end position="581"/>
    </location>
</feature>
<dbReference type="EMBL" id="CM004391">
    <property type="protein sequence ID" value="OAY50784.1"/>
    <property type="molecule type" value="Genomic_DNA"/>
</dbReference>
<dbReference type="Proteomes" id="UP000091857">
    <property type="component" value="Chromosome 5"/>
</dbReference>
<keyword evidence="3" id="KW-1185">Reference proteome</keyword>
<dbReference type="AlphaFoldDB" id="A0A2C9VY85"/>
<feature type="region of interest" description="Disordered" evidence="1">
    <location>
        <begin position="1"/>
        <end position="56"/>
    </location>
</feature>
<dbReference type="STRING" id="3983.A0A2C9VY85"/>
<dbReference type="GO" id="GO:0071483">
    <property type="term" value="P:cellular response to blue light"/>
    <property type="evidence" value="ECO:0007669"/>
    <property type="project" value="EnsemblPlants"/>
</dbReference>
<dbReference type="OMA" id="EFHFSIH"/>
<name>A0A2C9VY85_MANES</name>
<dbReference type="GO" id="GO:0080183">
    <property type="term" value="P:response to photooxidative stress"/>
    <property type="evidence" value="ECO:0007669"/>
    <property type="project" value="EnsemblPlants"/>
</dbReference>
<evidence type="ECO:0008006" key="4">
    <source>
        <dbReference type="Google" id="ProtNLM"/>
    </source>
</evidence>
<organism evidence="2 3">
    <name type="scientific">Manihot esculenta</name>
    <name type="common">Cassava</name>
    <name type="synonym">Jatropha manihot</name>
    <dbReference type="NCBI Taxonomy" id="3983"/>
    <lineage>
        <taxon>Eukaryota</taxon>
        <taxon>Viridiplantae</taxon>
        <taxon>Streptophyta</taxon>
        <taxon>Embryophyta</taxon>
        <taxon>Tracheophyta</taxon>
        <taxon>Spermatophyta</taxon>
        <taxon>Magnoliopsida</taxon>
        <taxon>eudicotyledons</taxon>
        <taxon>Gunneridae</taxon>
        <taxon>Pentapetalae</taxon>
        <taxon>rosids</taxon>
        <taxon>fabids</taxon>
        <taxon>Malpighiales</taxon>
        <taxon>Euphorbiaceae</taxon>
        <taxon>Crotonoideae</taxon>
        <taxon>Manihoteae</taxon>
        <taxon>Manihot</taxon>
    </lineage>
</organism>
<dbReference type="GO" id="GO:0031982">
    <property type="term" value="C:vesicle"/>
    <property type="evidence" value="ECO:0000318"/>
    <property type="project" value="GO_Central"/>
</dbReference>
<dbReference type="GO" id="GO:0072583">
    <property type="term" value="P:clathrin-dependent endocytosis"/>
    <property type="evidence" value="ECO:0000318"/>
    <property type="project" value="GO_Central"/>
</dbReference>
<evidence type="ECO:0000313" key="2">
    <source>
        <dbReference type="EMBL" id="OAY50784.1"/>
    </source>
</evidence>
<dbReference type="GO" id="GO:0009904">
    <property type="term" value="P:chloroplast accumulation movement"/>
    <property type="evidence" value="ECO:0007669"/>
    <property type="project" value="EnsemblPlants"/>
</dbReference>
<gene>
    <name evidence="2" type="ORF">MANES_05G162500v8</name>
</gene>
<sequence length="704" mass="77763">MNSPCRNSSDVDFNDVFGGPPRRLSIQEVRRSCGESGDSYALRSDEETSLSRSGWSGLSEKPVFGEGGVSRRRYPNDDFFDDIFTAYSPTKSSRDPFSSAPGSRVLSPVHPLPLTAEHSASSSQATQFSLPAKGTDLPTFGSCSRNYHRNKDATSTGISFRSYSTLSRLSSKANQAQGESGNDVYFQSSLLQEQSLSKEESSNIVKPNEMAKGNDFKMDSKSSEGPNISNQFHFSIYKWASKGIPLPLPLAGGNSSKWKEKFKFERSSSASGRIACEGMATESPTVIAEDTGCPSFNISISSDAKSSEVELDQNENGSLFNRSTNRKLGGLNSDKAIPTESEIPCTHQEDGPDNIIFQNSYKETKPHFVLGTGFSGKVEKKNSVATQEALRSPLIGTDEITTQNELKEDEVKSIKRLVALFDFSEKIEKKDGNVLHSEKMDKTNLRGSPTNSLAKSRGKGKVREFVKIFNQAASNNSKFCVDSQSQSSRWNDRGKFKTEDDVDFTSTRLKEKMHLPNVNKNNTLDPCIVVDEFLMRLEKQHSETRNSNHKSTAISPGLKDRSASTAGPIPDGSEAIAGDPDDSFQGNILIKELSQGEDELPQAGDIQFINDKIWKWSNGREGNIRSLLSTLQYILWPESGWKPVPLVDIIEGNAVKRSYQKALLFLHPDKLQQKGATSHQKYIAEKVFDILQEAWTHFNSLGSV</sequence>